<dbReference type="EMBL" id="JADJZA010000010">
    <property type="protein sequence ID" value="MBK9298831.1"/>
    <property type="molecule type" value="Genomic_DNA"/>
</dbReference>
<evidence type="ECO:0000313" key="2">
    <source>
        <dbReference type="Proteomes" id="UP000727993"/>
    </source>
</evidence>
<dbReference type="AlphaFoldDB" id="A0A936NFN3"/>
<comment type="caution">
    <text evidence="1">The sequence shown here is derived from an EMBL/GenBank/DDBJ whole genome shotgun (WGS) entry which is preliminary data.</text>
</comment>
<proteinExistence type="predicted"/>
<organism evidence="1 2">
    <name type="scientific">Candidatus Neomicrothrix subdominans</name>
    <dbReference type="NCBI Taxonomy" id="2954438"/>
    <lineage>
        <taxon>Bacteria</taxon>
        <taxon>Bacillati</taxon>
        <taxon>Actinomycetota</taxon>
        <taxon>Acidimicrobiia</taxon>
        <taxon>Acidimicrobiales</taxon>
        <taxon>Microthrixaceae</taxon>
        <taxon>Candidatus Neomicrothrix</taxon>
    </lineage>
</organism>
<gene>
    <name evidence="1" type="ORF">IPN02_18775</name>
</gene>
<accession>A0A936NFN3</accession>
<sequence length="104" mass="10797">MPSNDGGPPHDLVAHALVDSVEHPVPSEELTRHLWSARRLRPGTAISVTDGAGSWRLVRVGPVGELDPDGDVRSVPAPDPVAIAFAPVRGAPRVVCAEADRGGG</sequence>
<reference evidence="1 2" key="1">
    <citation type="submission" date="2020-10" db="EMBL/GenBank/DDBJ databases">
        <title>Connecting structure to function with the recovery of over 1000 high-quality activated sludge metagenome-assembled genomes encoding full-length rRNA genes using long-read sequencing.</title>
        <authorList>
            <person name="Singleton C.M."/>
            <person name="Petriglieri F."/>
            <person name="Kristensen J.M."/>
            <person name="Kirkegaard R.H."/>
            <person name="Michaelsen T.Y."/>
            <person name="Andersen M.H."/>
            <person name="Karst S.M."/>
            <person name="Dueholm M.S."/>
            <person name="Nielsen P.H."/>
            <person name="Albertsen M."/>
        </authorList>
    </citation>
    <scope>NUCLEOTIDE SEQUENCE [LARGE SCALE GENOMIC DNA]</scope>
    <source>
        <strain evidence="1">Lyne_18-Q3-R50-59_MAXAC.006</strain>
    </source>
</reference>
<dbReference type="Proteomes" id="UP000727993">
    <property type="component" value="Unassembled WGS sequence"/>
</dbReference>
<protein>
    <submittedName>
        <fullName evidence="1">Uncharacterized protein</fullName>
    </submittedName>
</protein>
<evidence type="ECO:0000313" key="1">
    <source>
        <dbReference type="EMBL" id="MBK9298831.1"/>
    </source>
</evidence>
<name>A0A936NFN3_9ACTN</name>